<organism evidence="1 2">
    <name type="scientific">Desulfonema magnum</name>
    <dbReference type="NCBI Taxonomy" id="45655"/>
    <lineage>
        <taxon>Bacteria</taxon>
        <taxon>Pseudomonadati</taxon>
        <taxon>Thermodesulfobacteriota</taxon>
        <taxon>Desulfobacteria</taxon>
        <taxon>Desulfobacterales</taxon>
        <taxon>Desulfococcaceae</taxon>
        <taxon>Desulfonema</taxon>
    </lineage>
</organism>
<reference evidence="1" key="1">
    <citation type="journal article" date="2021" name="Microb. Physiol.">
        <title>Proteogenomic Insights into the Physiology of Marine, Sulfate-Reducing, Filamentous Desulfonema limicola and Desulfonema magnum.</title>
        <authorList>
            <person name="Schnaars V."/>
            <person name="Wohlbrand L."/>
            <person name="Scheve S."/>
            <person name="Hinrichs C."/>
            <person name="Reinhardt R."/>
            <person name="Rabus R."/>
        </authorList>
    </citation>
    <scope>NUCLEOTIDE SEQUENCE</scope>
    <source>
        <strain evidence="1">4be13</strain>
    </source>
</reference>
<sequence length="38" mass="4241">MGDKQGFQIRGMKKSLFITHPCRSDAENAGFRSSIQPT</sequence>
<dbReference type="EMBL" id="CP061800">
    <property type="protein sequence ID" value="QTA88085.1"/>
    <property type="molecule type" value="Genomic_DNA"/>
</dbReference>
<accession>A0A975BMC3</accession>
<name>A0A975BMC3_9BACT</name>
<protein>
    <submittedName>
        <fullName evidence="1">Uncharacterized protein</fullName>
    </submittedName>
</protein>
<proteinExistence type="predicted"/>
<keyword evidence="2" id="KW-1185">Reference proteome</keyword>
<dbReference type="AlphaFoldDB" id="A0A975BMC3"/>
<evidence type="ECO:0000313" key="2">
    <source>
        <dbReference type="Proteomes" id="UP000663722"/>
    </source>
</evidence>
<gene>
    <name evidence="1" type="ORF">dnm_041260</name>
</gene>
<evidence type="ECO:0000313" key="1">
    <source>
        <dbReference type="EMBL" id="QTA88085.1"/>
    </source>
</evidence>
<dbReference type="KEGG" id="dmm:dnm_041260"/>
<dbReference type="Proteomes" id="UP000663722">
    <property type="component" value="Chromosome"/>
</dbReference>